<keyword evidence="8 11" id="KW-0378">Hydrolase</keyword>
<dbReference type="GO" id="GO:0000324">
    <property type="term" value="C:fungal-type vacuole"/>
    <property type="evidence" value="ECO:0007669"/>
    <property type="project" value="TreeGrafter"/>
</dbReference>
<organism evidence="12 13">
    <name type="scientific">Sphaerobolus stellatus (strain SS14)</name>
    <dbReference type="NCBI Taxonomy" id="990650"/>
    <lineage>
        <taxon>Eukaryota</taxon>
        <taxon>Fungi</taxon>
        <taxon>Dikarya</taxon>
        <taxon>Basidiomycota</taxon>
        <taxon>Agaricomycotina</taxon>
        <taxon>Agaricomycetes</taxon>
        <taxon>Phallomycetidae</taxon>
        <taxon>Geastrales</taxon>
        <taxon>Sphaerobolaceae</taxon>
        <taxon>Sphaerobolus</taxon>
    </lineage>
</organism>
<evidence type="ECO:0000256" key="6">
    <source>
        <dbReference type="ARBA" id="ARBA00022670"/>
    </source>
</evidence>
<dbReference type="PANTHER" id="PTHR28570">
    <property type="entry name" value="ASPARTYL AMINOPEPTIDASE"/>
    <property type="match status" value="1"/>
</dbReference>
<evidence type="ECO:0000256" key="7">
    <source>
        <dbReference type="ARBA" id="ARBA00022723"/>
    </source>
</evidence>
<reference evidence="12 13" key="1">
    <citation type="submission" date="2014-06" db="EMBL/GenBank/DDBJ databases">
        <title>Evolutionary Origins and Diversification of the Mycorrhizal Mutualists.</title>
        <authorList>
            <consortium name="DOE Joint Genome Institute"/>
            <consortium name="Mycorrhizal Genomics Consortium"/>
            <person name="Kohler A."/>
            <person name="Kuo A."/>
            <person name="Nagy L.G."/>
            <person name="Floudas D."/>
            <person name="Copeland A."/>
            <person name="Barry K.W."/>
            <person name="Cichocki N."/>
            <person name="Veneault-Fourrey C."/>
            <person name="LaButti K."/>
            <person name="Lindquist E.A."/>
            <person name="Lipzen A."/>
            <person name="Lundell T."/>
            <person name="Morin E."/>
            <person name="Murat C."/>
            <person name="Riley R."/>
            <person name="Ohm R."/>
            <person name="Sun H."/>
            <person name="Tunlid A."/>
            <person name="Henrissat B."/>
            <person name="Grigoriev I.V."/>
            <person name="Hibbett D.S."/>
            <person name="Martin F."/>
        </authorList>
    </citation>
    <scope>NUCLEOTIDE SEQUENCE [LARGE SCALE GENOMIC DNA]</scope>
    <source>
        <strain evidence="12 13">SS14</strain>
    </source>
</reference>
<dbReference type="GO" id="GO:0006508">
    <property type="term" value="P:proteolysis"/>
    <property type="evidence" value="ECO:0007669"/>
    <property type="project" value="UniProtKB-KW"/>
</dbReference>
<gene>
    <name evidence="12" type="ORF">M422DRAFT_781810</name>
</gene>
<dbReference type="GO" id="GO:0008237">
    <property type="term" value="F:metallopeptidase activity"/>
    <property type="evidence" value="ECO:0007669"/>
    <property type="project" value="UniProtKB-KW"/>
</dbReference>
<dbReference type="FunFam" id="2.30.250.10:FF:000001">
    <property type="entry name" value="Aspartyl aminopeptidase 1"/>
    <property type="match status" value="1"/>
</dbReference>
<dbReference type="EC" id="3.4.11.21" evidence="4"/>
<dbReference type="AlphaFoldDB" id="A0A0C9V7E9"/>
<dbReference type="PRINTS" id="PR00932">
    <property type="entry name" value="AMINO1PTASE"/>
</dbReference>
<dbReference type="GO" id="GO:0004177">
    <property type="term" value="F:aminopeptidase activity"/>
    <property type="evidence" value="ECO:0007669"/>
    <property type="project" value="UniProtKB-KW"/>
</dbReference>
<keyword evidence="6 11" id="KW-0645">Protease</keyword>
<comment type="cofactor">
    <cofactor evidence="2">
        <name>Zn(2+)</name>
        <dbReference type="ChEBI" id="CHEBI:29105"/>
    </cofactor>
</comment>
<keyword evidence="7 11" id="KW-0479">Metal-binding</keyword>
<accession>A0A0C9V7E9</accession>
<dbReference type="NCBIfam" id="NF002759">
    <property type="entry name" value="PRK02813.1"/>
    <property type="match status" value="1"/>
</dbReference>
<dbReference type="SUPFAM" id="SSF53187">
    <property type="entry name" value="Zn-dependent exopeptidases"/>
    <property type="match status" value="1"/>
</dbReference>
<dbReference type="Proteomes" id="UP000054279">
    <property type="component" value="Unassembled WGS sequence"/>
</dbReference>
<evidence type="ECO:0000256" key="3">
    <source>
        <dbReference type="ARBA" id="ARBA00008290"/>
    </source>
</evidence>
<evidence type="ECO:0000256" key="5">
    <source>
        <dbReference type="ARBA" id="ARBA00022438"/>
    </source>
</evidence>
<evidence type="ECO:0000256" key="8">
    <source>
        <dbReference type="ARBA" id="ARBA00022801"/>
    </source>
</evidence>
<keyword evidence="9 11" id="KW-0862">Zinc</keyword>
<name>A0A0C9V7E9_SPHS4</name>
<dbReference type="InterPro" id="IPR023358">
    <property type="entry name" value="Peptidase_M18_dom2"/>
</dbReference>
<evidence type="ECO:0000256" key="10">
    <source>
        <dbReference type="ARBA" id="ARBA00023049"/>
    </source>
</evidence>
<keyword evidence="13" id="KW-1185">Reference proteome</keyword>
<dbReference type="Pfam" id="PF02127">
    <property type="entry name" value="Peptidase_M18"/>
    <property type="match status" value="1"/>
</dbReference>
<dbReference type="OrthoDB" id="9880441at2759"/>
<keyword evidence="10 11" id="KW-0482">Metalloprotease</keyword>
<evidence type="ECO:0000256" key="1">
    <source>
        <dbReference type="ARBA" id="ARBA00001335"/>
    </source>
</evidence>
<keyword evidence="5 11" id="KW-0031">Aminopeptidase</keyword>
<dbReference type="CDD" id="cd05658">
    <property type="entry name" value="M18_DAP"/>
    <property type="match status" value="1"/>
</dbReference>
<dbReference type="GO" id="GO:0008270">
    <property type="term" value="F:zinc ion binding"/>
    <property type="evidence" value="ECO:0007669"/>
    <property type="project" value="InterPro"/>
</dbReference>
<sequence length="459" mass="50112">MPPQAKPAAAHAFLDFVNASPTPFHAVAVAAGRLEKSGFRKLREQDSWEDELKAGGRYYFTRNQNSLVAFALPSQWKAGTGNGLSIVATHVDSPNLRIRPNSKKTKDGYLRVGVETYGGGIWATWLDRDLSIAGRIVTTDQSGSQFTSKLIKVDRPVLRIPNLAIHLNREVNKNLTFNKETEFVPILGLATEKLNESKDEQRSTEPTKHEPALLSLLANELSVAPESIADMELSLYDTQPATLGGIADEFIFSPRLDNLLSSFCAVEALAETPDSVDGNVNCIALFNHEEVGSVSTTGAEGNLIPSLFHRLSPNTRVEAQSIAKSFVISADVSHALHPSYSGKHEENHQPRLNQGIAIKVNNNQRYATDAIGSFLVHKLAEKKGRKLQEFVARNDIPCGSTVGPYLSKLGVRTVDVGQTILSMHSCRETGGSHDVQEAIDLFSALFEGFAKLDAQMNLD</sequence>
<dbReference type="PANTHER" id="PTHR28570:SF3">
    <property type="entry name" value="ASPARTYL AMINOPEPTIDASE"/>
    <property type="match status" value="1"/>
</dbReference>
<evidence type="ECO:0000313" key="12">
    <source>
        <dbReference type="EMBL" id="KIJ37467.1"/>
    </source>
</evidence>
<dbReference type="EMBL" id="KN837169">
    <property type="protein sequence ID" value="KIJ37467.1"/>
    <property type="molecule type" value="Genomic_DNA"/>
</dbReference>
<evidence type="ECO:0000313" key="13">
    <source>
        <dbReference type="Proteomes" id="UP000054279"/>
    </source>
</evidence>
<proteinExistence type="inferred from homology"/>
<evidence type="ECO:0000256" key="2">
    <source>
        <dbReference type="ARBA" id="ARBA00001947"/>
    </source>
</evidence>
<comment type="catalytic activity">
    <reaction evidence="1">
        <text>Release of an N-terminal aspartate or glutamate from a peptide, with a preference for aspartate.</text>
        <dbReference type="EC" id="3.4.11.21"/>
    </reaction>
</comment>
<evidence type="ECO:0000256" key="4">
    <source>
        <dbReference type="ARBA" id="ARBA00011965"/>
    </source>
</evidence>
<protein>
    <recommendedName>
        <fullName evidence="4">aspartyl aminopeptidase</fullName>
        <ecNumber evidence="4">3.4.11.21</ecNumber>
    </recommendedName>
</protein>
<dbReference type="Gene3D" id="2.30.250.10">
    <property type="entry name" value="Aminopeptidase i, Domain 2"/>
    <property type="match status" value="1"/>
</dbReference>
<dbReference type="Gene3D" id="3.40.630.10">
    <property type="entry name" value="Zn peptidases"/>
    <property type="match status" value="1"/>
</dbReference>
<evidence type="ECO:0000256" key="11">
    <source>
        <dbReference type="RuleBase" id="RU004386"/>
    </source>
</evidence>
<evidence type="ECO:0000256" key="9">
    <source>
        <dbReference type="ARBA" id="ARBA00022833"/>
    </source>
</evidence>
<dbReference type="InterPro" id="IPR001948">
    <property type="entry name" value="Peptidase_M18"/>
</dbReference>
<dbReference type="SUPFAM" id="SSF101821">
    <property type="entry name" value="Aminopeptidase/glucanase lid domain"/>
    <property type="match status" value="1"/>
</dbReference>
<dbReference type="HOGENOM" id="CLU_019532_2_0_1"/>
<comment type="similarity">
    <text evidence="3 11">Belongs to the peptidase M18 family.</text>
</comment>